<feature type="region of interest" description="Disordered" evidence="1">
    <location>
        <begin position="1"/>
        <end position="30"/>
    </location>
</feature>
<dbReference type="InterPro" id="IPR050491">
    <property type="entry name" value="AmpC-like"/>
</dbReference>
<evidence type="ECO:0000256" key="1">
    <source>
        <dbReference type="SAM" id="MobiDB-lite"/>
    </source>
</evidence>
<evidence type="ECO:0000313" key="3">
    <source>
        <dbReference type="EMBL" id="SHE63402.1"/>
    </source>
</evidence>
<evidence type="ECO:0000313" key="4">
    <source>
        <dbReference type="Proteomes" id="UP000184368"/>
    </source>
</evidence>
<name>A0A1M4V3C8_9BACT</name>
<dbReference type="STRING" id="1302690.BUE76_13100"/>
<dbReference type="Proteomes" id="UP000184368">
    <property type="component" value="Unassembled WGS sequence"/>
</dbReference>
<protein>
    <submittedName>
        <fullName evidence="3">CubicO group peptidase, beta-lactamase class C family</fullName>
    </submittedName>
</protein>
<accession>A0A1M4V3C8</accession>
<sequence length="380" mass="42368">MAAALAGVGCGEGSANKSRKQKTPQEYAPKLPKLTALEQKRYHDAFAAYLQPLVRSGFNGGILIAKNGTVVYEHYTGWANHQKGDSINAETPMQIASTTKTFTGGAILQLVQENKLQLSDSLGKFFPGFPYPGITVKMLLNHRSGLPNYLYYLEGGLWDKKNFLTNADVLNTLMTLKPGRSSNPDTRFQYCNTNYVLLALIVEKLSGMPFPQYLKENIFEPLGMTHSFVYQPNDTAVHTISYNAGGGIWGMDYTDGPYGDKNIYSTPRDLLKWDQALYANKLISKALLDSAFTSYSNERPGQHNYGLGFRLLNLENGKKVIYHNGRWHGFNAAFSRLPDEKATVIILGNRYRSSIYTVARKAYNLFGDYDPGAKGFEVTE</sequence>
<dbReference type="InterPro" id="IPR012338">
    <property type="entry name" value="Beta-lactam/transpept-like"/>
</dbReference>
<dbReference type="PANTHER" id="PTHR46825:SF9">
    <property type="entry name" value="BETA-LACTAMASE-RELATED DOMAIN-CONTAINING PROTEIN"/>
    <property type="match status" value="1"/>
</dbReference>
<gene>
    <name evidence="3" type="ORF">SAMN05444008_102120</name>
</gene>
<dbReference type="PANTHER" id="PTHR46825">
    <property type="entry name" value="D-ALANYL-D-ALANINE-CARBOXYPEPTIDASE/ENDOPEPTIDASE AMPH"/>
    <property type="match status" value="1"/>
</dbReference>
<dbReference type="EMBL" id="FQUO01000002">
    <property type="protein sequence ID" value="SHE63402.1"/>
    <property type="molecule type" value="Genomic_DNA"/>
</dbReference>
<evidence type="ECO:0000259" key="2">
    <source>
        <dbReference type="Pfam" id="PF00144"/>
    </source>
</evidence>
<dbReference type="InterPro" id="IPR001466">
    <property type="entry name" value="Beta-lactam-related"/>
</dbReference>
<dbReference type="Gene3D" id="3.40.710.10">
    <property type="entry name" value="DD-peptidase/beta-lactamase superfamily"/>
    <property type="match status" value="1"/>
</dbReference>
<dbReference type="SUPFAM" id="SSF56601">
    <property type="entry name" value="beta-lactamase/transpeptidase-like"/>
    <property type="match status" value="1"/>
</dbReference>
<feature type="domain" description="Beta-lactamase-related" evidence="2">
    <location>
        <begin position="61"/>
        <end position="352"/>
    </location>
</feature>
<proteinExistence type="predicted"/>
<reference evidence="3 4" key="1">
    <citation type="submission" date="2016-11" db="EMBL/GenBank/DDBJ databases">
        <authorList>
            <person name="Jaros S."/>
            <person name="Januszkiewicz K."/>
            <person name="Wedrychowicz H."/>
        </authorList>
    </citation>
    <scope>NUCLEOTIDE SEQUENCE [LARGE SCALE GENOMIC DNA]</scope>
    <source>
        <strain evidence="3 4">DSM 26897</strain>
    </source>
</reference>
<dbReference type="AlphaFoldDB" id="A0A1M4V3C8"/>
<organism evidence="3 4">
    <name type="scientific">Cnuella takakiae</name>
    <dbReference type="NCBI Taxonomy" id="1302690"/>
    <lineage>
        <taxon>Bacteria</taxon>
        <taxon>Pseudomonadati</taxon>
        <taxon>Bacteroidota</taxon>
        <taxon>Chitinophagia</taxon>
        <taxon>Chitinophagales</taxon>
        <taxon>Chitinophagaceae</taxon>
        <taxon>Cnuella</taxon>
    </lineage>
</organism>
<keyword evidence="4" id="KW-1185">Reference proteome</keyword>
<dbReference type="Pfam" id="PF00144">
    <property type="entry name" value="Beta-lactamase"/>
    <property type="match status" value="1"/>
</dbReference>